<comment type="similarity">
    <text evidence="1 6">Belongs to the bacterial solute-binding protein 9 family.</text>
</comment>
<evidence type="ECO:0000256" key="6">
    <source>
        <dbReference type="RuleBase" id="RU003512"/>
    </source>
</evidence>
<dbReference type="InterPro" id="IPR006127">
    <property type="entry name" value="ZnuA-like"/>
</dbReference>
<dbReference type="PANTHER" id="PTHR42953:SF3">
    <property type="entry name" value="HIGH-AFFINITY ZINC UPTAKE SYSTEM PROTEIN ZNUA"/>
    <property type="match status" value="1"/>
</dbReference>
<protein>
    <recommendedName>
        <fullName evidence="2">High-affinity zinc uptake system protein ZnuA</fullName>
    </recommendedName>
</protein>
<dbReference type="HOGENOM" id="CLU_016838_1_0_6"/>
<dbReference type="InterPro" id="IPR006129">
    <property type="entry name" value="AdhesinB"/>
</dbReference>
<dbReference type="STRING" id="555778.Hneap_1015"/>
<keyword evidence="5" id="KW-0406">Ion transport</keyword>
<dbReference type="AlphaFoldDB" id="D0KZH8"/>
<dbReference type="KEGG" id="hna:Hneap_1015"/>
<dbReference type="RefSeq" id="WP_012823887.1">
    <property type="nucleotide sequence ID" value="NC_013422.1"/>
</dbReference>
<keyword evidence="5" id="KW-0864">Zinc transport</keyword>
<dbReference type="Gene3D" id="3.40.50.1980">
    <property type="entry name" value="Nitrogenase molybdenum iron protein domain"/>
    <property type="match status" value="2"/>
</dbReference>
<keyword evidence="3 6" id="KW-0813">Transport</keyword>
<dbReference type="PRINTS" id="PR00690">
    <property type="entry name" value="ADHESNFAMILY"/>
</dbReference>
<keyword evidence="4 7" id="KW-0732">Signal</keyword>
<dbReference type="PRINTS" id="PR00691">
    <property type="entry name" value="ADHESINB"/>
</dbReference>
<accession>D0KZH8</accession>
<dbReference type="OrthoDB" id="9793396at2"/>
<dbReference type="Pfam" id="PF01297">
    <property type="entry name" value="ZnuA"/>
    <property type="match status" value="1"/>
</dbReference>
<keyword evidence="5" id="KW-0862">Zinc</keyword>
<name>D0KZH8_HALNC</name>
<organism evidence="8 9">
    <name type="scientific">Halothiobacillus neapolitanus (strain ATCC 23641 / DSM 15147 / CIP 104769 / NCIMB 8539 / c2)</name>
    <name type="common">Thiobacillus neapolitanus</name>
    <dbReference type="NCBI Taxonomy" id="555778"/>
    <lineage>
        <taxon>Bacteria</taxon>
        <taxon>Pseudomonadati</taxon>
        <taxon>Pseudomonadota</taxon>
        <taxon>Gammaproteobacteria</taxon>
        <taxon>Chromatiales</taxon>
        <taxon>Halothiobacillaceae</taxon>
        <taxon>Halothiobacillus</taxon>
    </lineage>
</organism>
<reference evidence="8 9" key="1">
    <citation type="submission" date="2009-10" db="EMBL/GenBank/DDBJ databases">
        <title>Complete sequence of Halothiobacillus neapolitanus c2.</title>
        <authorList>
            <consortium name="US DOE Joint Genome Institute"/>
            <person name="Lucas S."/>
            <person name="Copeland A."/>
            <person name="Lapidus A."/>
            <person name="Glavina del Rio T."/>
            <person name="Tice H."/>
            <person name="Bruce D."/>
            <person name="Goodwin L."/>
            <person name="Pitluck S."/>
            <person name="Davenport K."/>
            <person name="Brettin T."/>
            <person name="Detter J.C."/>
            <person name="Han C."/>
            <person name="Tapia R."/>
            <person name="Larimer F."/>
            <person name="Land M."/>
            <person name="Hauser L."/>
            <person name="Kyrpides N."/>
            <person name="Mikhailova N."/>
            <person name="Kerfeld C."/>
            <person name="Cannon G."/>
            <person name="Heinhort S."/>
        </authorList>
    </citation>
    <scope>NUCLEOTIDE SEQUENCE [LARGE SCALE GENOMIC DNA]</scope>
    <source>
        <strain evidence="9">ATCC 23641 / c2</strain>
    </source>
</reference>
<feature type="chain" id="PRO_5003010801" description="High-affinity zinc uptake system protein ZnuA" evidence="7">
    <location>
        <begin position="26"/>
        <end position="293"/>
    </location>
</feature>
<dbReference type="SUPFAM" id="SSF53807">
    <property type="entry name" value="Helical backbone' metal receptor"/>
    <property type="match status" value="1"/>
</dbReference>
<dbReference type="eggNOG" id="COG0803">
    <property type="taxonomic scope" value="Bacteria"/>
</dbReference>
<gene>
    <name evidence="8" type="ordered locus">Hneap_1015</name>
</gene>
<dbReference type="InterPro" id="IPR006128">
    <property type="entry name" value="Lipoprotein_PsaA-like"/>
</dbReference>
<keyword evidence="9" id="KW-1185">Reference proteome</keyword>
<dbReference type="PANTHER" id="PTHR42953">
    <property type="entry name" value="HIGH-AFFINITY ZINC UPTAKE SYSTEM PROTEIN ZNUA-RELATED"/>
    <property type="match status" value="1"/>
</dbReference>
<sequence length="293" mass="32249">MRIFFAPFQIALLLALNLAASSVWAASPIDVAVSIPPQKYFVQMIGGDHVTVEVLVPANAEPETYEPTPRQIARLSKADLYMEIGVPLERAWLKRFTAANPKMVVVNTARGIERMPMLRHDHDHGAAKGPGLDPHIWLSPVLVRIQAMNIRDALIKADPAHAADYLQGYAKLAQKIDQVDGDILQSLVDHPLKQTRFIVFHPAFGYFAAAYGLTQVPIEIEGKEPGPRQLGELITFAKNNNIKVVFIEPQFAQKAAKTIADSINGEVVTIDPLQEDWPAGMEAIATALNKALR</sequence>
<evidence type="ECO:0000256" key="1">
    <source>
        <dbReference type="ARBA" id="ARBA00011028"/>
    </source>
</evidence>
<feature type="signal peptide" evidence="7">
    <location>
        <begin position="1"/>
        <end position="25"/>
    </location>
</feature>
<dbReference type="EMBL" id="CP001801">
    <property type="protein sequence ID" value="ACX95851.1"/>
    <property type="molecule type" value="Genomic_DNA"/>
</dbReference>
<evidence type="ECO:0000256" key="5">
    <source>
        <dbReference type="ARBA" id="ARBA00022906"/>
    </source>
</evidence>
<evidence type="ECO:0000256" key="7">
    <source>
        <dbReference type="SAM" id="SignalP"/>
    </source>
</evidence>
<evidence type="ECO:0000256" key="3">
    <source>
        <dbReference type="ARBA" id="ARBA00022448"/>
    </source>
</evidence>
<proteinExistence type="inferred from homology"/>
<dbReference type="GO" id="GO:0046872">
    <property type="term" value="F:metal ion binding"/>
    <property type="evidence" value="ECO:0007669"/>
    <property type="project" value="InterPro"/>
</dbReference>
<dbReference type="GO" id="GO:0007155">
    <property type="term" value="P:cell adhesion"/>
    <property type="evidence" value="ECO:0007669"/>
    <property type="project" value="InterPro"/>
</dbReference>
<dbReference type="GO" id="GO:0006829">
    <property type="term" value="P:zinc ion transport"/>
    <property type="evidence" value="ECO:0007669"/>
    <property type="project" value="UniProtKB-KW"/>
</dbReference>
<evidence type="ECO:0000256" key="4">
    <source>
        <dbReference type="ARBA" id="ARBA00022729"/>
    </source>
</evidence>
<evidence type="ECO:0000313" key="8">
    <source>
        <dbReference type="EMBL" id="ACX95851.1"/>
    </source>
</evidence>
<evidence type="ECO:0000256" key="2">
    <source>
        <dbReference type="ARBA" id="ARBA00015915"/>
    </source>
</evidence>
<dbReference type="Proteomes" id="UP000009102">
    <property type="component" value="Chromosome"/>
</dbReference>
<evidence type="ECO:0000313" key="9">
    <source>
        <dbReference type="Proteomes" id="UP000009102"/>
    </source>
</evidence>
<dbReference type="InterPro" id="IPR050492">
    <property type="entry name" value="Bact_metal-bind_prot9"/>
</dbReference>